<organism evidence="2 3">
    <name type="scientific">Calocera viscosa (strain TUFC12733)</name>
    <dbReference type="NCBI Taxonomy" id="1330018"/>
    <lineage>
        <taxon>Eukaryota</taxon>
        <taxon>Fungi</taxon>
        <taxon>Dikarya</taxon>
        <taxon>Basidiomycota</taxon>
        <taxon>Agaricomycotina</taxon>
        <taxon>Dacrymycetes</taxon>
        <taxon>Dacrymycetales</taxon>
        <taxon>Dacrymycetaceae</taxon>
        <taxon>Calocera</taxon>
    </lineage>
</organism>
<name>A0A167R614_CALVF</name>
<keyword evidence="3" id="KW-1185">Reference proteome</keyword>
<feature type="compositionally biased region" description="Pro residues" evidence="1">
    <location>
        <begin position="727"/>
        <end position="736"/>
    </location>
</feature>
<feature type="region of interest" description="Disordered" evidence="1">
    <location>
        <begin position="485"/>
        <end position="557"/>
    </location>
</feature>
<feature type="region of interest" description="Disordered" evidence="1">
    <location>
        <begin position="310"/>
        <end position="386"/>
    </location>
</feature>
<accession>A0A167R614</accession>
<feature type="compositionally biased region" description="Low complexity" evidence="1">
    <location>
        <begin position="534"/>
        <end position="543"/>
    </location>
</feature>
<feature type="compositionally biased region" description="Polar residues" evidence="1">
    <location>
        <begin position="490"/>
        <end position="503"/>
    </location>
</feature>
<sequence>MAFADVPINPQGYRRAIVKDCPEYYTAVLSDPTKIGGAWHYGVYVSRDTVYAVASSSSSAASQRSLKSLSRPAGFHIRRKWEDCLDLQRVLESEVVVLEKARRKHKEPSRLYPSDRAASFESLPGGDTQTWLLGQDAIPKLSRKSSLFKASQAMISKRQTEFGALVAWLFGADSALAEDLRASRPVRDWFAYWRSDKECEGKVRPPTAPIHSTMPPFLGRPRQESVSSMTTCTTASDGSALASPEVRLSQVFRPSVSYIKTRPMSVLTDISVLSDDYLDELSLTMDCFPVPPPLEDDAIRALSPTLRRRAASSDQLSRLGLMTPVPEGAPVLTPGGLSPIPPSPLEPSPAILPQKTPMPVPHLPELPPPASPRSPISPRSPVAPPQEQLQAILPAKPKKPRHWQSMLNLRESRNSSLAFPSPPSPSPRLSTAETAEMAQRRVPALRDQRHLSTHARSNSKFRNGMFISAPTTPHLGSPGDLGFQFGDQPQYPSQHSPALTNGSAGSGPSFGLGSPMHSTPDLVEPTARARTESSRSSMSSEAANLQYAGSQSNMIPPDSMYSSVTTLDTDVSEPIEYDRLASTPLPPHSARDSDNGALDDTLVSRIMLRAQQNGISSRPSSGDQELIDEYLYSSIEASLSPTRSLSSVSDEIDKKYGTSWISMDADEDTVPIMLDKSLPPSPMTDRTSWSSPRKQSINGSISSPEQFPKPFQHRPAGQFHLPWSTPTSPPRTPPGDEPTASFPPVVVKACHVDTGSIVSFKAARSVNLNDLRGRVEQKFLDTEGLRLQEQPTQKWRLAYSKKGITQQASRRNLAALAMTAPTSPMSPVSPSSIISRTRSDSGTSLPPPELDNLIFIHSDEDLSSALAACGSGKLTLHIVA</sequence>
<feature type="compositionally biased region" description="Polar residues" evidence="1">
    <location>
        <begin position="547"/>
        <end position="557"/>
    </location>
</feature>
<proteinExistence type="predicted"/>
<gene>
    <name evidence="2" type="ORF">CALVIDRAFT_281161</name>
</gene>
<dbReference type="EMBL" id="KV417269">
    <property type="protein sequence ID" value="KZP00595.1"/>
    <property type="molecule type" value="Genomic_DNA"/>
</dbReference>
<dbReference type="AlphaFoldDB" id="A0A167R614"/>
<dbReference type="Proteomes" id="UP000076738">
    <property type="component" value="Unassembled WGS sequence"/>
</dbReference>
<feature type="region of interest" description="Disordered" evidence="1">
    <location>
        <begin position="674"/>
        <end position="740"/>
    </location>
</feature>
<evidence type="ECO:0000313" key="3">
    <source>
        <dbReference type="Proteomes" id="UP000076738"/>
    </source>
</evidence>
<dbReference type="STRING" id="1330018.A0A167R614"/>
<feature type="compositionally biased region" description="Pro residues" evidence="1">
    <location>
        <begin position="356"/>
        <end position="372"/>
    </location>
</feature>
<evidence type="ECO:0000313" key="2">
    <source>
        <dbReference type="EMBL" id="KZP00595.1"/>
    </source>
</evidence>
<feature type="compositionally biased region" description="Low complexity" evidence="1">
    <location>
        <begin position="821"/>
        <end position="844"/>
    </location>
</feature>
<evidence type="ECO:0008006" key="4">
    <source>
        <dbReference type="Google" id="ProtNLM"/>
    </source>
</evidence>
<reference evidence="2 3" key="1">
    <citation type="journal article" date="2016" name="Mol. Biol. Evol.">
        <title>Comparative Genomics of Early-Diverging Mushroom-Forming Fungi Provides Insights into the Origins of Lignocellulose Decay Capabilities.</title>
        <authorList>
            <person name="Nagy L.G."/>
            <person name="Riley R."/>
            <person name="Tritt A."/>
            <person name="Adam C."/>
            <person name="Daum C."/>
            <person name="Floudas D."/>
            <person name="Sun H."/>
            <person name="Yadav J.S."/>
            <person name="Pangilinan J."/>
            <person name="Larsson K.H."/>
            <person name="Matsuura K."/>
            <person name="Barry K."/>
            <person name="Labutti K."/>
            <person name="Kuo R."/>
            <person name="Ohm R.A."/>
            <person name="Bhattacharya S.S."/>
            <person name="Shirouzu T."/>
            <person name="Yoshinaga Y."/>
            <person name="Martin F.M."/>
            <person name="Grigoriev I.V."/>
            <person name="Hibbett D.S."/>
        </authorList>
    </citation>
    <scope>NUCLEOTIDE SEQUENCE [LARGE SCALE GENOMIC DNA]</scope>
    <source>
        <strain evidence="2 3">TUFC12733</strain>
    </source>
</reference>
<feature type="region of interest" description="Disordered" evidence="1">
    <location>
        <begin position="203"/>
        <end position="223"/>
    </location>
</feature>
<evidence type="ECO:0000256" key="1">
    <source>
        <dbReference type="SAM" id="MobiDB-lite"/>
    </source>
</evidence>
<feature type="region of interest" description="Disordered" evidence="1">
    <location>
        <begin position="821"/>
        <end position="846"/>
    </location>
</feature>
<feature type="compositionally biased region" description="Polar residues" evidence="1">
    <location>
        <begin position="684"/>
        <end position="705"/>
    </location>
</feature>
<protein>
    <recommendedName>
        <fullName evidence="4">PX domain-containing protein</fullName>
    </recommendedName>
</protein>
<dbReference type="OrthoDB" id="3244370at2759"/>